<dbReference type="SUPFAM" id="SSF103473">
    <property type="entry name" value="MFS general substrate transporter"/>
    <property type="match status" value="1"/>
</dbReference>
<dbReference type="Pfam" id="PF07690">
    <property type="entry name" value="MFS_1"/>
    <property type="match status" value="1"/>
</dbReference>
<keyword evidence="10" id="KW-1185">Reference proteome</keyword>
<dbReference type="InterPro" id="IPR011701">
    <property type="entry name" value="MFS"/>
</dbReference>
<feature type="transmembrane region" description="Helical" evidence="6">
    <location>
        <begin position="122"/>
        <end position="141"/>
    </location>
</feature>
<feature type="transmembrane region" description="Helical" evidence="6">
    <location>
        <begin position="90"/>
        <end position="110"/>
    </location>
</feature>
<dbReference type="InterPro" id="IPR036259">
    <property type="entry name" value="MFS_trans_sf"/>
</dbReference>
<evidence type="ECO:0000256" key="4">
    <source>
        <dbReference type="ARBA" id="ARBA00022989"/>
    </source>
</evidence>
<dbReference type="EMBL" id="AP024450">
    <property type="protein sequence ID" value="BCS30781.1"/>
    <property type="molecule type" value="Genomic_DNA"/>
</dbReference>
<reference evidence="9" key="1">
    <citation type="submission" date="2021-01" db="EMBL/GenBank/DDBJ databases">
        <authorList>
            <consortium name="Aspergillus puulaauensis MK2 genome sequencing consortium"/>
            <person name="Kazuki M."/>
            <person name="Futagami T."/>
        </authorList>
    </citation>
    <scope>NUCLEOTIDE SEQUENCE</scope>
    <source>
        <strain evidence="9">MK2</strain>
    </source>
</reference>
<dbReference type="InterPro" id="IPR020846">
    <property type="entry name" value="MFS_dom"/>
</dbReference>
<dbReference type="Proteomes" id="UP000654913">
    <property type="component" value="Chromosome 8"/>
</dbReference>
<evidence type="ECO:0000256" key="7">
    <source>
        <dbReference type="SAM" id="SignalP"/>
    </source>
</evidence>
<dbReference type="Gene3D" id="1.20.1720.10">
    <property type="entry name" value="Multidrug resistance protein D"/>
    <property type="match status" value="1"/>
</dbReference>
<evidence type="ECO:0000313" key="10">
    <source>
        <dbReference type="Proteomes" id="UP000654913"/>
    </source>
</evidence>
<feature type="transmembrane region" description="Helical" evidence="6">
    <location>
        <begin position="194"/>
        <end position="213"/>
    </location>
</feature>
<feature type="transmembrane region" description="Helical" evidence="6">
    <location>
        <begin position="390"/>
        <end position="413"/>
    </location>
</feature>
<feature type="transmembrane region" description="Helical" evidence="6">
    <location>
        <begin position="464"/>
        <end position="484"/>
    </location>
</feature>
<dbReference type="AlphaFoldDB" id="A0A7R7XZY3"/>
<proteinExistence type="inferred from homology"/>
<dbReference type="GeneID" id="64980778"/>
<feature type="transmembrane region" description="Helical" evidence="6">
    <location>
        <begin position="356"/>
        <end position="378"/>
    </location>
</feature>
<dbReference type="PANTHER" id="PTHR23501:SF199">
    <property type="entry name" value="MFS EFFLUX TRANSPORTER INPD-RELATED"/>
    <property type="match status" value="1"/>
</dbReference>
<evidence type="ECO:0000256" key="3">
    <source>
        <dbReference type="ARBA" id="ARBA00022692"/>
    </source>
</evidence>
<comment type="subcellular location">
    <subcellularLocation>
        <location evidence="1">Membrane</location>
        <topology evidence="1">Multi-pass membrane protein</topology>
    </subcellularLocation>
</comment>
<evidence type="ECO:0000256" key="2">
    <source>
        <dbReference type="ARBA" id="ARBA00007520"/>
    </source>
</evidence>
<dbReference type="RefSeq" id="XP_041562967.1">
    <property type="nucleotide sequence ID" value="XM_041697437.1"/>
</dbReference>
<feature type="transmembrane region" description="Helical" evidence="6">
    <location>
        <begin position="153"/>
        <end position="173"/>
    </location>
</feature>
<gene>
    <name evidence="9" type="ORF">APUU_81084S</name>
</gene>
<accession>A0A7R7XZY3</accession>
<evidence type="ECO:0000259" key="8">
    <source>
        <dbReference type="PROSITE" id="PS50850"/>
    </source>
</evidence>
<dbReference type="FunFam" id="1.20.1250.20:FF:000196">
    <property type="entry name" value="MFS toxin efflux pump (AflT)"/>
    <property type="match status" value="1"/>
</dbReference>
<evidence type="ECO:0000256" key="5">
    <source>
        <dbReference type="ARBA" id="ARBA00023136"/>
    </source>
</evidence>
<dbReference type="GO" id="GO:0005886">
    <property type="term" value="C:plasma membrane"/>
    <property type="evidence" value="ECO:0007669"/>
    <property type="project" value="TreeGrafter"/>
</dbReference>
<feature type="chain" id="PRO_5031259074" description="Major facilitator superfamily (MFS) profile domain-containing protein" evidence="7">
    <location>
        <begin position="20"/>
        <end position="495"/>
    </location>
</feature>
<dbReference type="KEGG" id="apuu:APUU_81084S"/>
<dbReference type="Gene3D" id="1.20.1250.20">
    <property type="entry name" value="MFS general substrate transporter like domains"/>
    <property type="match status" value="1"/>
</dbReference>
<dbReference type="PROSITE" id="PS50850">
    <property type="entry name" value="MFS"/>
    <property type="match status" value="1"/>
</dbReference>
<evidence type="ECO:0000313" key="9">
    <source>
        <dbReference type="EMBL" id="BCS30781.1"/>
    </source>
</evidence>
<evidence type="ECO:0000256" key="1">
    <source>
        <dbReference type="ARBA" id="ARBA00004141"/>
    </source>
</evidence>
<name>A0A7R7XZY3_9EURO</name>
<dbReference type="CDD" id="cd17502">
    <property type="entry name" value="MFS_Azr1_MDR_like"/>
    <property type="match status" value="1"/>
</dbReference>
<feature type="domain" description="Major facilitator superfamily (MFS) profile" evidence="8">
    <location>
        <begin position="1"/>
        <end position="494"/>
    </location>
</feature>
<feature type="transmembrane region" description="Helical" evidence="6">
    <location>
        <begin position="65"/>
        <end position="84"/>
    </location>
</feature>
<dbReference type="PROSITE" id="PS00217">
    <property type="entry name" value="SUGAR_TRANSPORT_2"/>
    <property type="match status" value="1"/>
</dbReference>
<sequence length="495" mass="52825">MLGLCFSCLLVSLDNTILAAAIPRITDQFKSLDDVGWYGSAFLLTTCSVSLLYGKLYTFFAIKWVYLAALAVFEVGSLICAATPNSLGLIIGRAVAGIGAGGLYSGALVIITQSAPIHHRPICNGIVVATFSFGSVAGPLIGGVLTDHASWRWCFYINLPLGGFTCLCILVLLDVQKPLKRTPGIWDKLTQLDPIGMFFFFPGVISLLLVLEWGGGKYAWTDTRVIALFVLFGVLLTIFIGVQLWGQDQATIPPRLIKNRNIWGAALYVFCLNSAFMVFIYYLPIWFQSIKGASATMSGVMNLPMLIGLGLTTILAGGVVSTTGQYMPLMFFGAIAATIGSGLISTLKPDSGHPQWIGYQALYGIGAGAGLTQPMIAVQAAVTPTDAPSVTVIVVFMQTLGGAIFVSVAQNMFHNKLLSLLESLGEEDGIQIDVSKVMAAGATTLRSIVSDDVLPKVLRAYSDAITYSFYIAVALSAVAILGALPMQWLSLKKKA</sequence>
<comment type="similarity">
    <text evidence="2">Belongs to the major facilitator superfamily. TCR/Tet family.</text>
</comment>
<dbReference type="PANTHER" id="PTHR23501">
    <property type="entry name" value="MAJOR FACILITATOR SUPERFAMILY"/>
    <property type="match status" value="1"/>
</dbReference>
<dbReference type="FunFam" id="1.20.1720.10:FF:000012">
    <property type="entry name" value="MFS toxin efflux pump (AflT)"/>
    <property type="match status" value="1"/>
</dbReference>
<feature type="transmembrane region" description="Helical" evidence="6">
    <location>
        <begin position="225"/>
        <end position="245"/>
    </location>
</feature>
<feature type="transmembrane region" description="Helical" evidence="6">
    <location>
        <begin position="265"/>
        <end position="287"/>
    </location>
</feature>
<keyword evidence="7" id="KW-0732">Signal</keyword>
<reference evidence="9" key="2">
    <citation type="submission" date="2021-02" db="EMBL/GenBank/DDBJ databases">
        <title>Aspergillus puulaauensis MK2 genome sequence.</title>
        <authorList>
            <person name="Futagami T."/>
            <person name="Mori K."/>
            <person name="Kadooka C."/>
            <person name="Tanaka T."/>
        </authorList>
    </citation>
    <scope>NUCLEOTIDE SEQUENCE</scope>
    <source>
        <strain evidence="9">MK2</strain>
    </source>
</reference>
<feature type="transmembrane region" description="Helical" evidence="6">
    <location>
        <begin position="326"/>
        <end position="344"/>
    </location>
</feature>
<feature type="signal peptide" evidence="7">
    <location>
        <begin position="1"/>
        <end position="19"/>
    </location>
</feature>
<dbReference type="PRINTS" id="PR01036">
    <property type="entry name" value="TCRTETB"/>
</dbReference>
<keyword evidence="5 6" id="KW-0472">Membrane</keyword>
<protein>
    <recommendedName>
        <fullName evidence="8">Major facilitator superfamily (MFS) profile domain-containing protein</fullName>
    </recommendedName>
</protein>
<evidence type="ECO:0000256" key="6">
    <source>
        <dbReference type="SAM" id="Phobius"/>
    </source>
</evidence>
<keyword evidence="3 6" id="KW-0812">Transmembrane</keyword>
<feature type="transmembrane region" description="Helical" evidence="6">
    <location>
        <begin position="299"/>
        <end position="319"/>
    </location>
</feature>
<dbReference type="OrthoDB" id="10021397at2759"/>
<dbReference type="GO" id="GO:0022857">
    <property type="term" value="F:transmembrane transporter activity"/>
    <property type="evidence" value="ECO:0007669"/>
    <property type="project" value="InterPro"/>
</dbReference>
<keyword evidence="4 6" id="KW-1133">Transmembrane helix</keyword>
<dbReference type="InterPro" id="IPR005829">
    <property type="entry name" value="Sugar_transporter_CS"/>
</dbReference>
<organism evidence="9 10">
    <name type="scientific">Aspergillus puulaauensis</name>
    <dbReference type="NCBI Taxonomy" id="1220207"/>
    <lineage>
        <taxon>Eukaryota</taxon>
        <taxon>Fungi</taxon>
        <taxon>Dikarya</taxon>
        <taxon>Ascomycota</taxon>
        <taxon>Pezizomycotina</taxon>
        <taxon>Eurotiomycetes</taxon>
        <taxon>Eurotiomycetidae</taxon>
        <taxon>Eurotiales</taxon>
        <taxon>Aspergillaceae</taxon>
        <taxon>Aspergillus</taxon>
    </lineage>
</organism>
<feature type="transmembrane region" description="Helical" evidence="6">
    <location>
        <begin position="35"/>
        <end position="53"/>
    </location>
</feature>